<dbReference type="AlphaFoldDB" id="A0A8J4PTN5"/>
<protein>
    <submittedName>
        <fullName evidence="1">Uncharacterized protein</fullName>
    </submittedName>
</protein>
<evidence type="ECO:0000313" key="2">
    <source>
        <dbReference type="Proteomes" id="UP000695562"/>
    </source>
</evidence>
<organism evidence="1 2">
    <name type="scientific">Polysphondylium violaceum</name>
    <dbReference type="NCBI Taxonomy" id="133409"/>
    <lineage>
        <taxon>Eukaryota</taxon>
        <taxon>Amoebozoa</taxon>
        <taxon>Evosea</taxon>
        <taxon>Eumycetozoa</taxon>
        <taxon>Dictyostelia</taxon>
        <taxon>Dictyosteliales</taxon>
        <taxon>Dictyosteliaceae</taxon>
        <taxon>Polysphondylium</taxon>
    </lineage>
</organism>
<proteinExistence type="predicted"/>
<reference evidence="1" key="1">
    <citation type="submission" date="2020-01" db="EMBL/GenBank/DDBJ databases">
        <title>Development of genomics and gene disruption for Polysphondylium violaceum indicates a role for the polyketide synthase stlB in stalk morphogenesis.</title>
        <authorList>
            <person name="Narita B."/>
            <person name="Kawabe Y."/>
            <person name="Kin K."/>
            <person name="Saito T."/>
            <person name="Gibbs R."/>
            <person name="Kuspa A."/>
            <person name="Muzny D."/>
            <person name="Queller D."/>
            <person name="Richards S."/>
            <person name="Strassman J."/>
            <person name="Sucgang R."/>
            <person name="Worley K."/>
            <person name="Schaap P."/>
        </authorList>
    </citation>
    <scope>NUCLEOTIDE SEQUENCE</scope>
    <source>
        <strain evidence="1">QSvi11</strain>
    </source>
</reference>
<name>A0A8J4PTN5_9MYCE</name>
<sequence length="83" mass="9759">MEFNNLEYLANTIVNLTNEETDENDSLKSSTEITKPTDIQTVSIYQNNYNRSLQSQLYPNYNNRYHSINSSFIEELEDMQTPQ</sequence>
<gene>
    <name evidence="1" type="ORF">CYY_005023</name>
</gene>
<evidence type="ECO:0000313" key="1">
    <source>
        <dbReference type="EMBL" id="KAF2073673.1"/>
    </source>
</evidence>
<dbReference type="Proteomes" id="UP000695562">
    <property type="component" value="Unassembled WGS sequence"/>
</dbReference>
<dbReference type="EMBL" id="AJWJ01000190">
    <property type="protein sequence ID" value="KAF2073673.1"/>
    <property type="molecule type" value="Genomic_DNA"/>
</dbReference>
<accession>A0A8J4PTN5</accession>
<comment type="caution">
    <text evidence="1">The sequence shown here is derived from an EMBL/GenBank/DDBJ whole genome shotgun (WGS) entry which is preliminary data.</text>
</comment>
<keyword evidence="2" id="KW-1185">Reference proteome</keyword>